<feature type="domain" description="ABC transporter" evidence="12">
    <location>
        <begin position="275"/>
        <end position="519"/>
    </location>
</feature>
<evidence type="ECO:0000256" key="10">
    <source>
        <dbReference type="ARBA" id="ARBA00023136"/>
    </source>
</evidence>
<protein>
    <submittedName>
        <fullName evidence="13">Sugar ABC transporter ATP-binding protein</fullName>
    </submittedName>
</protein>
<dbReference type="FunFam" id="3.40.50.300:FF:000127">
    <property type="entry name" value="Ribose import ATP-binding protein RbsA"/>
    <property type="match status" value="1"/>
</dbReference>
<dbReference type="Proteomes" id="UP000193553">
    <property type="component" value="Unassembled WGS sequence"/>
</dbReference>
<evidence type="ECO:0000256" key="8">
    <source>
        <dbReference type="ARBA" id="ARBA00022840"/>
    </source>
</evidence>
<dbReference type="EMBL" id="NAFI01000177">
    <property type="protein sequence ID" value="OSJ06991.1"/>
    <property type="molecule type" value="Genomic_DNA"/>
</dbReference>
<organism evidence="13 14">
    <name type="scientific">Bradyrhizobium canariense</name>
    <dbReference type="NCBI Taxonomy" id="255045"/>
    <lineage>
        <taxon>Bacteria</taxon>
        <taxon>Pseudomonadati</taxon>
        <taxon>Pseudomonadota</taxon>
        <taxon>Alphaproteobacteria</taxon>
        <taxon>Hyphomicrobiales</taxon>
        <taxon>Nitrobacteraceae</taxon>
        <taxon>Bradyrhizobium</taxon>
    </lineage>
</organism>
<evidence type="ECO:0000256" key="7">
    <source>
        <dbReference type="ARBA" id="ARBA00022741"/>
    </source>
</evidence>
<gene>
    <name evidence="13" type="ORF">BSZ18_20665</name>
</gene>
<evidence type="ECO:0000256" key="4">
    <source>
        <dbReference type="ARBA" id="ARBA00022475"/>
    </source>
</evidence>
<dbReference type="GO" id="GO:0005886">
    <property type="term" value="C:plasma membrane"/>
    <property type="evidence" value="ECO:0007669"/>
    <property type="project" value="UniProtKB-SubCell"/>
</dbReference>
<keyword evidence="4" id="KW-1003">Cell membrane</keyword>
<dbReference type="Gene3D" id="3.40.50.300">
    <property type="entry name" value="P-loop containing nucleotide triphosphate hydrolases"/>
    <property type="match status" value="2"/>
</dbReference>
<dbReference type="InterPro" id="IPR003593">
    <property type="entry name" value="AAA+_ATPase"/>
</dbReference>
<proteinExistence type="inferred from homology"/>
<dbReference type="CDD" id="cd03215">
    <property type="entry name" value="ABC_Carb_Monos_II"/>
    <property type="match status" value="1"/>
</dbReference>
<evidence type="ECO:0000256" key="1">
    <source>
        <dbReference type="ARBA" id="ARBA00004202"/>
    </source>
</evidence>
<dbReference type="PROSITE" id="PS00211">
    <property type="entry name" value="ABC_TRANSPORTER_1"/>
    <property type="match status" value="1"/>
</dbReference>
<keyword evidence="9" id="KW-1278">Translocase</keyword>
<keyword evidence="3" id="KW-0813">Transport</keyword>
<dbReference type="InterPro" id="IPR050107">
    <property type="entry name" value="ABC_carbohydrate_import_ATPase"/>
</dbReference>
<keyword evidence="10" id="KW-0472">Membrane</keyword>
<keyword evidence="8 13" id="KW-0067">ATP-binding</keyword>
<dbReference type="AlphaFoldDB" id="A0A1X3F9Y4"/>
<comment type="similarity">
    <text evidence="2">Belongs to the ABC transporter superfamily.</text>
</comment>
<name>A0A1X3F9Y4_9BRAD</name>
<evidence type="ECO:0000256" key="11">
    <source>
        <dbReference type="ARBA" id="ARBA00024722"/>
    </source>
</evidence>
<dbReference type="Pfam" id="PF00005">
    <property type="entry name" value="ABC_tran"/>
    <property type="match status" value="2"/>
</dbReference>
<comment type="function">
    <text evidence="11">Involved in beta-(1--&gt;2)glucan export. Transmembrane domains (TMD) form a pore in the inner membrane and the ATP-binding domain (NBD) is responsible for energy generation.</text>
</comment>
<comment type="caution">
    <text evidence="13">The sequence shown here is derived from an EMBL/GenBank/DDBJ whole genome shotgun (WGS) entry which is preliminary data.</text>
</comment>
<dbReference type="InterPro" id="IPR017871">
    <property type="entry name" value="ABC_transporter-like_CS"/>
</dbReference>
<dbReference type="OrthoDB" id="9805029at2"/>
<accession>A0A1X3F9Y4</accession>
<dbReference type="SMART" id="SM00382">
    <property type="entry name" value="AAA"/>
    <property type="match status" value="2"/>
</dbReference>
<keyword evidence="7" id="KW-0547">Nucleotide-binding</keyword>
<dbReference type="GO" id="GO:0016887">
    <property type="term" value="F:ATP hydrolysis activity"/>
    <property type="evidence" value="ECO:0007669"/>
    <property type="project" value="InterPro"/>
</dbReference>
<dbReference type="PROSITE" id="PS50893">
    <property type="entry name" value="ABC_TRANSPORTER_2"/>
    <property type="match status" value="2"/>
</dbReference>
<keyword evidence="5" id="KW-0762">Sugar transport</keyword>
<dbReference type="InterPro" id="IPR027417">
    <property type="entry name" value="P-loop_NTPase"/>
</dbReference>
<dbReference type="GO" id="GO:0005524">
    <property type="term" value="F:ATP binding"/>
    <property type="evidence" value="ECO:0007669"/>
    <property type="project" value="UniProtKB-KW"/>
</dbReference>
<dbReference type="CDD" id="cd03216">
    <property type="entry name" value="ABC_Carb_Monos_I"/>
    <property type="match status" value="1"/>
</dbReference>
<evidence type="ECO:0000256" key="9">
    <source>
        <dbReference type="ARBA" id="ARBA00022967"/>
    </source>
</evidence>
<evidence type="ECO:0000256" key="5">
    <source>
        <dbReference type="ARBA" id="ARBA00022597"/>
    </source>
</evidence>
<dbReference type="InterPro" id="IPR003439">
    <property type="entry name" value="ABC_transporter-like_ATP-bd"/>
</dbReference>
<evidence type="ECO:0000256" key="2">
    <source>
        <dbReference type="ARBA" id="ARBA00005417"/>
    </source>
</evidence>
<reference evidence="13 14" key="1">
    <citation type="submission" date="2017-03" db="EMBL/GenBank/DDBJ databases">
        <title>Whole genome sequences of fourteen strains of Bradyrhizobium canariense and one strain of Bradyrhizobium japonicum isolated from Lupinus (Papilionoideae: Genisteae) species in Algeria.</title>
        <authorList>
            <person name="Crovadore J."/>
            <person name="Chekireb D."/>
            <person name="Brachmann A."/>
            <person name="Chablais R."/>
            <person name="Cochard B."/>
            <person name="Lefort F."/>
        </authorList>
    </citation>
    <scope>NUCLEOTIDE SEQUENCE [LARGE SCALE GENOMIC DNA]</scope>
    <source>
        <strain evidence="13 14">UBMA195</strain>
    </source>
</reference>
<sequence>MSASSAGALGSIFVMENSPISAASLLEVRGISKSFGAVRALQEVDFTLRAGEIHALLGENGAGKSTLIKVVTGVFPRDAGIVRLGGEEVAPRSAKAALQAGIATVYQEVNLLPNLSVAQNLFLDRQPMRFGIVREGEMRRRAKALLADFGLDIDVSAPLGNYSVAIQHVTAIARAVDLSARMLILDEPTASLDRHEVEILFRIMRQLAKRGIGIVFVSHFLDQVYEISDRITVLRNGRLVGERETASLSRLELIRMMLGRELAETTSARTATREHQAREVCASFENYGKSGYVAPFNLELRHGEVVGLAGLLGSGRTETARLVFGAERADRGQARVEGAPVRLQSPRDGVRHGFGYCPEERKTDGIVAELTVRENIVLALQAKRGLHRPLSRREQDEIASRYVKMLDVRPPDRERPVGLLSGGNQQKVLLARWLATSPRLLVLDEPTRGIDVGAHAEIIRLIRELCDDGLALLVISSELDEIVTYSDRVVVLRDRAHVEELAGEAIDVGSILAAIAADGASVAHEGRA</sequence>
<evidence type="ECO:0000259" key="12">
    <source>
        <dbReference type="PROSITE" id="PS50893"/>
    </source>
</evidence>
<evidence type="ECO:0000313" key="13">
    <source>
        <dbReference type="EMBL" id="OSJ06991.1"/>
    </source>
</evidence>
<dbReference type="PANTHER" id="PTHR43790">
    <property type="entry name" value="CARBOHYDRATE TRANSPORT ATP-BINDING PROTEIN MG119-RELATED"/>
    <property type="match status" value="1"/>
</dbReference>
<dbReference type="SUPFAM" id="SSF52540">
    <property type="entry name" value="P-loop containing nucleoside triphosphate hydrolases"/>
    <property type="match status" value="2"/>
</dbReference>
<keyword evidence="6" id="KW-0677">Repeat</keyword>
<comment type="subcellular location">
    <subcellularLocation>
        <location evidence="1">Cell membrane</location>
        <topology evidence="1">Peripheral membrane protein</topology>
    </subcellularLocation>
</comment>
<dbReference type="PANTHER" id="PTHR43790:SF9">
    <property type="entry name" value="GALACTOFURANOSE TRANSPORTER ATP-BINDING PROTEIN YTFR"/>
    <property type="match status" value="1"/>
</dbReference>
<feature type="domain" description="ABC transporter" evidence="12">
    <location>
        <begin position="26"/>
        <end position="261"/>
    </location>
</feature>
<evidence type="ECO:0000313" key="14">
    <source>
        <dbReference type="Proteomes" id="UP000193553"/>
    </source>
</evidence>
<evidence type="ECO:0000256" key="6">
    <source>
        <dbReference type="ARBA" id="ARBA00022737"/>
    </source>
</evidence>
<evidence type="ECO:0000256" key="3">
    <source>
        <dbReference type="ARBA" id="ARBA00022448"/>
    </source>
</evidence>